<dbReference type="GO" id="GO:0051787">
    <property type="term" value="F:misfolded protein binding"/>
    <property type="evidence" value="ECO:0007669"/>
    <property type="project" value="TreeGrafter"/>
</dbReference>
<dbReference type="OrthoDB" id="10250354at2759"/>
<dbReference type="InterPro" id="IPR001623">
    <property type="entry name" value="DnaJ_domain"/>
</dbReference>
<proteinExistence type="predicted"/>
<dbReference type="PRINTS" id="PR00625">
    <property type="entry name" value="JDOMAIN"/>
</dbReference>
<feature type="region of interest" description="Disordered" evidence="6">
    <location>
        <begin position="222"/>
        <end position="258"/>
    </location>
</feature>
<evidence type="ECO:0000313" key="9">
    <source>
        <dbReference type="Proteomes" id="UP000242188"/>
    </source>
</evidence>
<feature type="domain" description="J" evidence="7">
    <location>
        <begin position="27"/>
        <end position="91"/>
    </location>
</feature>
<evidence type="ECO:0000259" key="7">
    <source>
        <dbReference type="PROSITE" id="PS50076"/>
    </source>
</evidence>
<dbReference type="GO" id="GO:0036503">
    <property type="term" value="P:ERAD pathway"/>
    <property type="evidence" value="ECO:0007669"/>
    <property type="project" value="TreeGrafter"/>
</dbReference>
<gene>
    <name evidence="8" type="ORF">KP79_PYT11827</name>
</gene>
<dbReference type="PANTHER" id="PTHR44360">
    <property type="entry name" value="DNAJ HOMOLOG SUBFAMILY B MEMBER 9"/>
    <property type="match status" value="1"/>
</dbReference>
<accession>A0A210QHV5</accession>
<protein>
    <recommendedName>
        <fullName evidence="2">DnaJ homolog subfamily B member 9</fullName>
    </recommendedName>
    <alternativeName>
        <fullName evidence="3">Endoplasmic reticulum DNA J domain-containing protein 4</fullName>
    </alternativeName>
</protein>
<dbReference type="AlphaFoldDB" id="A0A210QHV5"/>
<dbReference type="EMBL" id="NEDP02003604">
    <property type="protein sequence ID" value="OWF48320.1"/>
    <property type="molecule type" value="Genomic_DNA"/>
</dbReference>
<dbReference type="SUPFAM" id="SSF46565">
    <property type="entry name" value="Chaperone J-domain"/>
    <property type="match status" value="1"/>
</dbReference>
<reference evidence="8 9" key="1">
    <citation type="journal article" date="2017" name="Nat. Ecol. Evol.">
        <title>Scallop genome provides insights into evolution of bilaterian karyotype and development.</title>
        <authorList>
            <person name="Wang S."/>
            <person name="Zhang J."/>
            <person name="Jiao W."/>
            <person name="Li J."/>
            <person name="Xun X."/>
            <person name="Sun Y."/>
            <person name="Guo X."/>
            <person name="Huan P."/>
            <person name="Dong B."/>
            <person name="Zhang L."/>
            <person name="Hu X."/>
            <person name="Sun X."/>
            <person name="Wang J."/>
            <person name="Zhao C."/>
            <person name="Wang Y."/>
            <person name="Wang D."/>
            <person name="Huang X."/>
            <person name="Wang R."/>
            <person name="Lv J."/>
            <person name="Li Y."/>
            <person name="Zhang Z."/>
            <person name="Liu B."/>
            <person name="Lu W."/>
            <person name="Hui Y."/>
            <person name="Liang J."/>
            <person name="Zhou Z."/>
            <person name="Hou R."/>
            <person name="Li X."/>
            <person name="Liu Y."/>
            <person name="Li H."/>
            <person name="Ning X."/>
            <person name="Lin Y."/>
            <person name="Zhao L."/>
            <person name="Xing Q."/>
            <person name="Dou J."/>
            <person name="Li Y."/>
            <person name="Mao J."/>
            <person name="Guo H."/>
            <person name="Dou H."/>
            <person name="Li T."/>
            <person name="Mu C."/>
            <person name="Jiang W."/>
            <person name="Fu Q."/>
            <person name="Fu X."/>
            <person name="Miao Y."/>
            <person name="Liu J."/>
            <person name="Yu Q."/>
            <person name="Li R."/>
            <person name="Liao H."/>
            <person name="Li X."/>
            <person name="Kong Y."/>
            <person name="Jiang Z."/>
            <person name="Chourrout D."/>
            <person name="Li R."/>
            <person name="Bao Z."/>
        </authorList>
    </citation>
    <scope>NUCLEOTIDE SEQUENCE [LARGE SCALE GENOMIC DNA]</scope>
    <source>
        <strain evidence="8 9">PY_sf001</strain>
    </source>
</reference>
<dbReference type="InterPro" id="IPR051948">
    <property type="entry name" value="Hsp70_co-chaperone_J-domain"/>
</dbReference>
<dbReference type="STRING" id="6573.A0A210QHV5"/>
<dbReference type="PANTHER" id="PTHR44360:SF1">
    <property type="entry name" value="DNAJ HOMOLOG SUBFAMILY B MEMBER 9"/>
    <property type="match status" value="1"/>
</dbReference>
<evidence type="ECO:0000256" key="5">
    <source>
        <dbReference type="ARBA" id="ARBA00046365"/>
    </source>
</evidence>
<dbReference type="PROSITE" id="PS00636">
    <property type="entry name" value="DNAJ_1"/>
    <property type="match status" value="1"/>
</dbReference>
<comment type="caution">
    <text evidence="8">The sequence shown here is derived from an EMBL/GenBank/DDBJ whole genome shotgun (WGS) entry which is preliminary data.</text>
</comment>
<dbReference type="Proteomes" id="UP000242188">
    <property type="component" value="Unassembled WGS sequence"/>
</dbReference>
<organism evidence="8 9">
    <name type="scientific">Mizuhopecten yessoensis</name>
    <name type="common">Japanese scallop</name>
    <name type="synonym">Patinopecten yessoensis</name>
    <dbReference type="NCBI Taxonomy" id="6573"/>
    <lineage>
        <taxon>Eukaryota</taxon>
        <taxon>Metazoa</taxon>
        <taxon>Spiralia</taxon>
        <taxon>Lophotrochozoa</taxon>
        <taxon>Mollusca</taxon>
        <taxon>Bivalvia</taxon>
        <taxon>Autobranchia</taxon>
        <taxon>Pteriomorphia</taxon>
        <taxon>Pectinida</taxon>
        <taxon>Pectinoidea</taxon>
        <taxon>Pectinidae</taxon>
        <taxon>Mizuhopecten</taxon>
    </lineage>
</organism>
<evidence type="ECO:0000256" key="4">
    <source>
        <dbReference type="ARBA" id="ARBA00045428"/>
    </source>
</evidence>
<evidence type="ECO:0000256" key="6">
    <source>
        <dbReference type="SAM" id="MobiDB-lite"/>
    </source>
</evidence>
<dbReference type="SMART" id="SM00271">
    <property type="entry name" value="DnaJ"/>
    <property type="match status" value="1"/>
</dbReference>
<evidence type="ECO:0000313" key="8">
    <source>
        <dbReference type="EMBL" id="OWF48320.1"/>
    </source>
</evidence>
<keyword evidence="9" id="KW-1185">Reference proteome</keyword>
<dbReference type="PROSITE" id="PS50076">
    <property type="entry name" value="DNAJ_2"/>
    <property type="match status" value="1"/>
</dbReference>
<comment type="subunit">
    <text evidence="5">Interacts with HSPA5/BiP; interaction is direct. Interacts with ERN1/IRE1 (via the luminal region). Interacts with DERL1.</text>
</comment>
<evidence type="ECO:0000256" key="3">
    <source>
        <dbReference type="ARBA" id="ARBA00041533"/>
    </source>
</evidence>
<dbReference type="CDD" id="cd06257">
    <property type="entry name" value="DnaJ"/>
    <property type="match status" value="1"/>
</dbReference>
<feature type="compositionally biased region" description="Basic residues" evidence="6">
    <location>
        <begin position="233"/>
        <end position="248"/>
    </location>
</feature>
<dbReference type="GO" id="GO:0005783">
    <property type="term" value="C:endoplasmic reticulum"/>
    <property type="evidence" value="ECO:0007669"/>
    <property type="project" value="TreeGrafter"/>
</dbReference>
<evidence type="ECO:0000256" key="2">
    <source>
        <dbReference type="ARBA" id="ARBA00040158"/>
    </source>
</evidence>
<name>A0A210QHV5_MIZYE</name>
<evidence type="ECO:0000256" key="1">
    <source>
        <dbReference type="ARBA" id="ARBA00023186"/>
    </source>
</evidence>
<dbReference type="Gene3D" id="1.10.287.110">
    <property type="entry name" value="DnaJ domain"/>
    <property type="match status" value="1"/>
</dbReference>
<dbReference type="InterPro" id="IPR018253">
    <property type="entry name" value="DnaJ_domain_CS"/>
</dbReference>
<comment type="function">
    <text evidence="4">Co-chaperone for Hsp70 protein HSPA5/BiP that acts as a key repressor of the ERN1/IRE1-mediated unfolded protein response (UPR). J domain-containing co-chaperones stimulate the ATPase activity of Hsp70 proteins and are required for efficient substrate recognition by Hsp70 proteins. In the unstressed endoplasmic reticulum, interacts with the luminal region of ERN1/IRE1 and selectively recruits HSPA5/BiP: HSPA5/BiP disrupts the dimerization of the active ERN1/IRE1 luminal region, thereby inactivating ERN1/IRE1. Also involved in endoplasmic reticulum-associated degradation (ERAD) of misfolded proteins. Required for survival of B-cell progenitors and normal antibody production.</text>
</comment>
<sequence>MNCENLLYLCALCSIYTTSIILAKQADYYDVLGLKKGATDKQIKRAFRKLALKFHPDKNKEKGAEEKFREIAKAYEVLGDPDKRKQYDKYGHKDDQQFGGGGGGGFPSHSFDFGDFFKGFDDAFDAHKQGHHKHQQGFKFSFGGNGGSFFNFDDLFDDNDDDDEDYNDGSHFFEDFFHDDDDDDDFYQDGFGFEDDLFGNLHHHNQYDHASNHKNIHNQHQKFHQNTHEMHQRNHQRAHHHHPHHNHAQAHASSYTQGGRTCRTVTQRLGNMVTTHTECS</sequence>
<dbReference type="Pfam" id="PF00226">
    <property type="entry name" value="DnaJ"/>
    <property type="match status" value="1"/>
</dbReference>
<dbReference type="InterPro" id="IPR036869">
    <property type="entry name" value="J_dom_sf"/>
</dbReference>
<dbReference type="GO" id="GO:0051087">
    <property type="term" value="F:protein-folding chaperone binding"/>
    <property type="evidence" value="ECO:0007669"/>
    <property type="project" value="TreeGrafter"/>
</dbReference>
<keyword evidence="1" id="KW-0143">Chaperone</keyword>